<feature type="binding site" evidence="6">
    <location>
        <position position="10"/>
    </location>
    <ligand>
        <name>FMN</name>
        <dbReference type="ChEBI" id="CHEBI:58210"/>
    </ligand>
</feature>
<comment type="function">
    <text evidence="6">Also exhibits azoreductase activity. Catalyzes the reductive cleavage of the azo bond in aromatic azo compounds to the corresponding amines.</text>
</comment>
<dbReference type="EMBL" id="JAVDXU010000002">
    <property type="protein sequence ID" value="MDR7270205.1"/>
    <property type="molecule type" value="Genomic_DNA"/>
</dbReference>
<feature type="binding site" evidence="6">
    <location>
        <begin position="97"/>
        <end position="100"/>
    </location>
    <ligand>
        <name>FMN</name>
        <dbReference type="ChEBI" id="CHEBI:58210"/>
    </ligand>
</feature>
<comment type="catalytic activity">
    <reaction evidence="6">
        <text>2 a quinone + NADH + H(+) = 2 a 1,4-benzosemiquinone + NAD(+)</text>
        <dbReference type="Rhea" id="RHEA:65952"/>
        <dbReference type="ChEBI" id="CHEBI:15378"/>
        <dbReference type="ChEBI" id="CHEBI:57540"/>
        <dbReference type="ChEBI" id="CHEBI:57945"/>
        <dbReference type="ChEBI" id="CHEBI:132124"/>
        <dbReference type="ChEBI" id="CHEBI:134225"/>
    </reaction>
</comment>
<comment type="cofactor">
    <cofactor evidence="6">
        <name>FMN</name>
        <dbReference type="ChEBI" id="CHEBI:58210"/>
    </cofactor>
    <text evidence="6">Binds 1 FMN per subunit.</text>
</comment>
<evidence type="ECO:0000313" key="9">
    <source>
        <dbReference type="Proteomes" id="UP001180453"/>
    </source>
</evidence>
<keyword evidence="3 6" id="KW-0560">Oxidoreductase</keyword>
<proteinExistence type="inferred from homology"/>
<dbReference type="Gene3D" id="3.40.50.360">
    <property type="match status" value="1"/>
</dbReference>
<evidence type="ECO:0000256" key="2">
    <source>
        <dbReference type="ARBA" id="ARBA00022643"/>
    </source>
</evidence>
<dbReference type="EC" id="1.7.1.17" evidence="6"/>
<feature type="domain" description="Flavodoxin-like fold" evidence="7">
    <location>
        <begin position="2"/>
        <end position="201"/>
    </location>
</feature>
<dbReference type="Pfam" id="PF02525">
    <property type="entry name" value="Flavodoxin_2"/>
    <property type="match status" value="1"/>
</dbReference>
<dbReference type="GO" id="GO:0016491">
    <property type="term" value="F:oxidoreductase activity"/>
    <property type="evidence" value="ECO:0007669"/>
    <property type="project" value="UniProtKB-KW"/>
</dbReference>
<name>A0ABU1YMX8_ROSSA</name>
<comment type="function">
    <text evidence="6">Quinone reductase that provides resistance to thiol-specific stress caused by electrophilic quinones.</text>
</comment>
<dbReference type="InterPro" id="IPR029039">
    <property type="entry name" value="Flavoprotein-like_sf"/>
</dbReference>
<gene>
    <name evidence="6" type="primary">azoR</name>
    <name evidence="8" type="ORF">J2X20_002863</name>
</gene>
<evidence type="ECO:0000313" key="8">
    <source>
        <dbReference type="EMBL" id="MDR7270205.1"/>
    </source>
</evidence>
<dbReference type="EC" id="1.6.5.-" evidence="6"/>
<evidence type="ECO:0000256" key="1">
    <source>
        <dbReference type="ARBA" id="ARBA00022630"/>
    </source>
</evidence>
<dbReference type="Proteomes" id="UP001180453">
    <property type="component" value="Unassembled WGS sequence"/>
</dbReference>
<dbReference type="InterPro" id="IPR003680">
    <property type="entry name" value="Flavodoxin_fold"/>
</dbReference>
<sequence length="210" mass="23095">MSKLLHIQASPSAPSHSREIAEAFIARYRERHPSAAIELADVWQLDLPAFDADMIAAKFAVLRSQDATDAQRRHWARAVALAEAFNAADHYIINLPMWNLGLPYRLKHYIDVVTLPGQNWAWSRDSGYRPLLAGKRAVLVYSSASDYGADGRSAQDHLETQKAAMRAWLRFVGIEVAQEIVIAPTLSDPATLAALKQSAHAQAEAAADGI</sequence>
<keyword evidence="4 6" id="KW-0520">NAD</keyword>
<dbReference type="PANTHER" id="PTHR43741:SF4">
    <property type="entry name" value="FMN-DEPENDENT NADH:QUINONE OXIDOREDUCTASE"/>
    <property type="match status" value="1"/>
</dbReference>
<keyword evidence="1 6" id="KW-0285">Flavoprotein</keyword>
<evidence type="ECO:0000256" key="4">
    <source>
        <dbReference type="ARBA" id="ARBA00023027"/>
    </source>
</evidence>
<comment type="catalytic activity">
    <reaction evidence="5">
        <text>N,N-dimethyl-1,4-phenylenediamine + anthranilate + 2 NAD(+) = 2-(4-dimethylaminophenyl)diazenylbenzoate + 2 NADH + 2 H(+)</text>
        <dbReference type="Rhea" id="RHEA:55872"/>
        <dbReference type="ChEBI" id="CHEBI:15378"/>
        <dbReference type="ChEBI" id="CHEBI:15783"/>
        <dbReference type="ChEBI" id="CHEBI:16567"/>
        <dbReference type="ChEBI" id="CHEBI:57540"/>
        <dbReference type="ChEBI" id="CHEBI:57945"/>
        <dbReference type="ChEBI" id="CHEBI:71579"/>
        <dbReference type="EC" id="1.7.1.17"/>
    </reaction>
    <physiologicalReaction direction="right-to-left" evidence="5">
        <dbReference type="Rhea" id="RHEA:55874"/>
    </physiologicalReaction>
</comment>
<reference evidence="8 9" key="1">
    <citation type="submission" date="2023-07" db="EMBL/GenBank/DDBJ databases">
        <title>Sorghum-associated microbial communities from plants grown in Nebraska, USA.</title>
        <authorList>
            <person name="Schachtman D."/>
        </authorList>
    </citation>
    <scope>NUCLEOTIDE SEQUENCE [LARGE SCALE GENOMIC DNA]</scope>
    <source>
        <strain evidence="8 9">BE314</strain>
    </source>
</reference>
<organism evidence="8 9">
    <name type="scientific">Roseateles saccharophilus</name>
    <name type="common">Pseudomonas saccharophila</name>
    <dbReference type="NCBI Taxonomy" id="304"/>
    <lineage>
        <taxon>Bacteria</taxon>
        <taxon>Pseudomonadati</taxon>
        <taxon>Pseudomonadota</taxon>
        <taxon>Betaproteobacteria</taxon>
        <taxon>Burkholderiales</taxon>
        <taxon>Sphaerotilaceae</taxon>
        <taxon>Roseateles</taxon>
    </lineage>
</organism>
<dbReference type="SUPFAM" id="SSF52218">
    <property type="entry name" value="Flavoproteins"/>
    <property type="match status" value="1"/>
</dbReference>
<dbReference type="InterPro" id="IPR023048">
    <property type="entry name" value="NADH:quinone_OxRdtase_FMN_depd"/>
</dbReference>
<comment type="caution">
    <text evidence="8">The sequence shown here is derived from an EMBL/GenBank/DDBJ whole genome shotgun (WGS) entry which is preliminary data.</text>
</comment>
<evidence type="ECO:0000256" key="5">
    <source>
        <dbReference type="ARBA" id="ARBA00048542"/>
    </source>
</evidence>
<comment type="similarity">
    <text evidence="6">Belongs to the azoreductase type 1 family.</text>
</comment>
<accession>A0ABU1YMX8</accession>
<dbReference type="RefSeq" id="WP_310265872.1">
    <property type="nucleotide sequence ID" value="NZ_JAVDXU010000002.1"/>
</dbReference>
<dbReference type="PANTHER" id="PTHR43741">
    <property type="entry name" value="FMN-DEPENDENT NADH-AZOREDUCTASE 1"/>
    <property type="match status" value="1"/>
</dbReference>
<dbReference type="InterPro" id="IPR050104">
    <property type="entry name" value="FMN-dep_NADH:Q_OxRdtase_AzoR1"/>
</dbReference>
<evidence type="ECO:0000256" key="6">
    <source>
        <dbReference type="HAMAP-Rule" id="MF_01216"/>
    </source>
</evidence>
<keyword evidence="2 6" id="KW-0288">FMN</keyword>
<protein>
    <recommendedName>
        <fullName evidence="6">FMN dependent NADH:quinone oxidoreductase</fullName>
        <ecNumber evidence="6">1.6.5.-</ecNumber>
    </recommendedName>
    <alternativeName>
        <fullName evidence="6">Azo-dye reductase</fullName>
    </alternativeName>
    <alternativeName>
        <fullName evidence="6">FMN-dependent NADH-azo compound oxidoreductase</fullName>
    </alternativeName>
    <alternativeName>
        <fullName evidence="6">FMN-dependent NADH-azoreductase</fullName>
        <ecNumber evidence="6">1.7.1.17</ecNumber>
    </alternativeName>
</protein>
<feature type="binding site" evidence="6">
    <location>
        <begin position="15"/>
        <end position="17"/>
    </location>
    <ligand>
        <name>FMN</name>
        <dbReference type="ChEBI" id="CHEBI:58210"/>
    </ligand>
</feature>
<comment type="subunit">
    <text evidence="6">Homodimer.</text>
</comment>
<evidence type="ECO:0000259" key="7">
    <source>
        <dbReference type="Pfam" id="PF02525"/>
    </source>
</evidence>
<comment type="caution">
    <text evidence="6">Lacks conserved residue(s) required for the propagation of feature annotation.</text>
</comment>
<evidence type="ECO:0000256" key="3">
    <source>
        <dbReference type="ARBA" id="ARBA00023002"/>
    </source>
</evidence>
<keyword evidence="9" id="KW-1185">Reference proteome</keyword>
<dbReference type="HAMAP" id="MF_01216">
    <property type="entry name" value="Azoreductase_type1"/>
    <property type="match status" value="1"/>
</dbReference>